<evidence type="ECO:0000313" key="1">
    <source>
        <dbReference type="EMBL" id="TWU79256.1"/>
    </source>
</evidence>
<dbReference type="SUPFAM" id="SSF53474">
    <property type="entry name" value="alpha/beta-Hydrolases"/>
    <property type="match status" value="1"/>
</dbReference>
<dbReference type="EMBL" id="SBHS01000001">
    <property type="protein sequence ID" value="TWU79256.1"/>
    <property type="molecule type" value="Genomic_DNA"/>
</dbReference>
<organism evidence="1 2">
    <name type="scientific">Metarhizium rileyi (strain RCEF 4871)</name>
    <name type="common">Nomuraea rileyi</name>
    <dbReference type="NCBI Taxonomy" id="1649241"/>
    <lineage>
        <taxon>Eukaryota</taxon>
        <taxon>Fungi</taxon>
        <taxon>Dikarya</taxon>
        <taxon>Ascomycota</taxon>
        <taxon>Pezizomycotina</taxon>
        <taxon>Sordariomycetes</taxon>
        <taxon>Hypocreomycetidae</taxon>
        <taxon>Hypocreales</taxon>
        <taxon>Clavicipitaceae</taxon>
        <taxon>Metarhizium</taxon>
    </lineage>
</organism>
<protein>
    <recommendedName>
        <fullName evidence="3">Peptidase S9 prolyl oligopeptidase catalytic domain-containing protein</fullName>
    </recommendedName>
</protein>
<sequence length="229" mass="25041">METPGRHDTSTGWLMEKLTQNRTIHVIAPDFVGYDLSSHVRWDNGSLEGSPSRGITISRAEIISIGRSIGDFSVAQWLGLPGVNKSVLIAAAGSEATLIKGAMNSLPCRLLTLFAMFLLHRAWENGHAKGDRIKGSPDQSTQGFFAPPNMFIALEEPVSDKSVLLFRTTRDQFIPSVEAVGLADELRKKGFKTKIVALPGNHDVLPWDDAAKEFAPQELRSFIATGISR</sequence>
<comment type="caution">
    <text evidence="1">The sequence shown here is derived from an EMBL/GenBank/DDBJ whole genome shotgun (WGS) entry which is preliminary data.</text>
</comment>
<gene>
    <name evidence="1" type="ORF">ED733_009028</name>
</gene>
<evidence type="ECO:0008006" key="3">
    <source>
        <dbReference type="Google" id="ProtNLM"/>
    </source>
</evidence>
<evidence type="ECO:0000313" key="2">
    <source>
        <dbReference type="Proteomes" id="UP000317257"/>
    </source>
</evidence>
<dbReference type="Proteomes" id="UP000317257">
    <property type="component" value="Unassembled WGS sequence"/>
</dbReference>
<name>A0A5C6GQE5_METRR</name>
<dbReference type="InterPro" id="IPR029058">
    <property type="entry name" value="AB_hydrolase_fold"/>
</dbReference>
<reference evidence="2" key="1">
    <citation type="submission" date="2018-12" db="EMBL/GenBank/DDBJ databases">
        <title>The complete genome of Metarhizium rileyi, a key fungal pathogen of Lepidoptera.</title>
        <authorList>
            <person name="Binneck E."/>
            <person name="Lastra C.C.L."/>
            <person name="Sosa-Gomez D.R."/>
        </authorList>
    </citation>
    <scope>NUCLEOTIDE SEQUENCE [LARGE SCALE GENOMIC DNA]</scope>
    <source>
        <strain evidence="2">Cep018-CH2</strain>
    </source>
</reference>
<accession>A0A5C6GQE5</accession>
<dbReference type="Gene3D" id="3.40.50.1820">
    <property type="entry name" value="alpha/beta hydrolase"/>
    <property type="match status" value="1"/>
</dbReference>
<dbReference type="AlphaFoldDB" id="A0A5C6GQE5"/>
<proteinExistence type="predicted"/>